<proteinExistence type="predicted"/>
<feature type="compositionally biased region" description="Polar residues" evidence="1">
    <location>
        <begin position="458"/>
        <end position="470"/>
    </location>
</feature>
<feature type="region of interest" description="Disordered" evidence="1">
    <location>
        <begin position="454"/>
        <end position="473"/>
    </location>
</feature>
<keyword evidence="3" id="KW-1185">Reference proteome</keyword>
<feature type="region of interest" description="Disordered" evidence="1">
    <location>
        <begin position="557"/>
        <end position="649"/>
    </location>
</feature>
<feature type="region of interest" description="Disordered" evidence="1">
    <location>
        <begin position="668"/>
        <end position="757"/>
    </location>
</feature>
<feature type="compositionally biased region" description="Polar residues" evidence="1">
    <location>
        <begin position="152"/>
        <end position="172"/>
    </location>
</feature>
<gene>
    <name evidence="2" type="ORF">PGLA1383_LOCUS17087</name>
</gene>
<dbReference type="AlphaFoldDB" id="A0A813EJU6"/>
<feature type="region of interest" description="Disordered" evidence="1">
    <location>
        <begin position="148"/>
        <end position="243"/>
    </location>
</feature>
<reference evidence="2" key="1">
    <citation type="submission" date="2021-02" db="EMBL/GenBank/DDBJ databases">
        <authorList>
            <person name="Dougan E. K."/>
            <person name="Rhodes N."/>
            <person name="Thang M."/>
            <person name="Chan C."/>
        </authorList>
    </citation>
    <scope>NUCLEOTIDE SEQUENCE</scope>
</reference>
<feature type="region of interest" description="Disordered" evidence="1">
    <location>
        <begin position="514"/>
        <end position="541"/>
    </location>
</feature>
<feature type="compositionally biased region" description="Low complexity" evidence="1">
    <location>
        <begin position="671"/>
        <end position="716"/>
    </location>
</feature>
<dbReference type="EMBL" id="CAJNNV010010506">
    <property type="protein sequence ID" value="CAE8598686.1"/>
    <property type="molecule type" value="Genomic_DNA"/>
</dbReference>
<feature type="compositionally biased region" description="Polar residues" evidence="1">
    <location>
        <begin position="639"/>
        <end position="649"/>
    </location>
</feature>
<feature type="compositionally biased region" description="Low complexity" evidence="1">
    <location>
        <begin position="532"/>
        <end position="541"/>
    </location>
</feature>
<feature type="region of interest" description="Disordered" evidence="1">
    <location>
        <begin position="1"/>
        <end position="62"/>
    </location>
</feature>
<feature type="compositionally biased region" description="Polar residues" evidence="1">
    <location>
        <begin position="598"/>
        <end position="614"/>
    </location>
</feature>
<evidence type="ECO:0000313" key="3">
    <source>
        <dbReference type="Proteomes" id="UP000654075"/>
    </source>
</evidence>
<feature type="compositionally biased region" description="Low complexity" evidence="1">
    <location>
        <begin position="560"/>
        <end position="575"/>
    </location>
</feature>
<evidence type="ECO:0000313" key="2">
    <source>
        <dbReference type="EMBL" id="CAE8598686.1"/>
    </source>
</evidence>
<name>A0A813EJU6_POLGL</name>
<evidence type="ECO:0000256" key="1">
    <source>
        <dbReference type="SAM" id="MobiDB-lite"/>
    </source>
</evidence>
<protein>
    <submittedName>
        <fullName evidence="2">Uncharacterized protein</fullName>
    </submittedName>
</protein>
<accession>A0A813EJU6</accession>
<comment type="caution">
    <text evidence="2">The sequence shown here is derived from an EMBL/GenBank/DDBJ whole genome shotgun (WGS) entry which is preliminary data.</text>
</comment>
<sequence>MVEAGAPAAMPLSLPAQPRSLAPAASPPYTMQPSPGAHWTPARGGSFAVPQPGGLSPHRHPGSVSVPIGTAFWGFSPAGSFSANPGGYSPHSPKGVQRQSGLPAPVAMVASPSATPRSSGFFTTTVNTVDQMRGSAAVPIHRTGSFAASMASARSPSETNSFEWPVDSQNASHGLVQPSSPTQAPPPQLLAHGTVPFAKQQQQQQQPTRTTPTTTTATATTTATTTTTSLLEQPSPASPQQPDLMLTPIQSTENKETPDDAVARLRREANSSYFVCIMGTLRGLEAQQMLKVLGQELMSRLPRNVFFVTTALGGITEVFADSCGDATRVWSLVSHGESATVEAKSVQVGDTPQEMLQIFGLLGDMYVSVEGDLETAATAKLAFQRGAGLVPMLRTGGASSGECGFPSEALQRPSFVSEACWALLADTQAPASASATAAAAAVAGGLAFRCRLQKQARDSSQPQPGSSAGNGLQVVAGNAVPQSEHNVATEQRNAPTATTAPDTAADYHKQLLLGAGPGKSLTRPSSLMSHEGSAGNALSSSNAKACTAVPVSWVLGGGVRPSSPQRPLSPQRQLSTQRSPVDAVGSTLSDANRAGGVQWQQQPQAPSRTPSVANFPQFPAYRSVAPHPQSYQVPPPQSHFGTFSPNQLHTHRATSPYQMQPMGYLAGDKLQQPYPAQPHTQPQPQAWQWQPQTQLKQPQYPQQRLPLQQSGPSLLPCDGDQDEMAKGEITLADEPTKKQMIRPSSRKPARPSYFPDD</sequence>
<feature type="compositionally biased region" description="Low complexity" evidence="1">
    <location>
        <begin position="200"/>
        <end position="228"/>
    </location>
</feature>
<organism evidence="2 3">
    <name type="scientific">Polarella glacialis</name>
    <name type="common">Dinoflagellate</name>
    <dbReference type="NCBI Taxonomy" id="89957"/>
    <lineage>
        <taxon>Eukaryota</taxon>
        <taxon>Sar</taxon>
        <taxon>Alveolata</taxon>
        <taxon>Dinophyceae</taxon>
        <taxon>Suessiales</taxon>
        <taxon>Suessiaceae</taxon>
        <taxon>Polarella</taxon>
    </lineage>
</organism>
<dbReference type="Proteomes" id="UP000654075">
    <property type="component" value="Unassembled WGS sequence"/>
</dbReference>